<feature type="chain" id="PRO_5005298556" description="DUF541 domain-containing protein" evidence="1">
    <location>
        <begin position="19"/>
        <end position="254"/>
    </location>
</feature>
<accession>A0A0J8GM69</accession>
<reference evidence="2 3" key="1">
    <citation type="submission" date="2015-04" db="EMBL/GenBank/DDBJ databases">
        <title>Draft Genome Sequence of the Novel Agar-Digesting Marine Bacterium Q1.</title>
        <authorList>
            <person name="Li Y."/>
            <person name="Li D."/>
            <person name="Chen G."/>
            <person name="Du Z."/>
        </authorList>
    </citation>
    <scope>NUCLEOTIDE SEQUENCE [LARGE SCALE GENOMIC DNA]</scope>
    <source>
        <strain evidence="2 3">Q1</strain>
    </source>
</reference>
<gene>
    <name evidence="2" type="ORF">XM47_17515</name>
</gene>
<dbReference type="AlphaFoldDB" id="A0A0J8GM69"/>
<dbReference type="PANTHER" id="PTHR34387:SF2">
    <property type="entry name" value="SLR1258 PROTEIN"/>
    <property type="match status" value="1"/>
</dbReference>
<name>A0A0J8GM69_9ALTE</name>
<protein>
    <recommendedName>
        <fullName evidence="4">DUF541 domain-containing protein</fullName>
    </recommendedName>
</protein>
<dbReference type="InterPro" id="IPR007497">
    <property type="entry name" value="SIMPL/DUF541"/>
</dbReference>
<dbReference type="InterPro" id="IPR052022">
    <property type="entry name" value="26kDa_periplasmic_antigen"/>
</dbReference>
<dbReference type="Gene3D" id="3.30.70.2970">
    <property type="entry name" value="Protein of unknown function (DUF541), domain 2"/>
    <property type="match status" value="1"/>
</dbReference>
<dbReference type="Pfam" id="PF04402">
    <property type="entry name" value="SIMPL"/>
    <property type="match status" value="1"/>
</dbReference>
<keyword evidence="1" id="KW-0732">Signal</keyword>
<dbReference type="EMBL" id="LAZL01000039">
    <property type="protein sequence ID" value="KMT63870.1"/>
    <property type="molecule type" value="Genomic_DNA"/>
</dbReference>
<dbReference type="RefSeq" id="WP_048695458.1">
    <property type="nucleotide sequence ID" value="NZ_KQ130509.1"/>
</dbReference>
<proteinExistence type="predicted"/>
<comment type="caution">
    <text evidence="2">The sequence shown here is derived from an EMBL/GenBank/DDBJ whole genome shotgun (WGS) entry which is preliminary data.</text>
</comment>
<evidence type="ECO:0000313" key="2">
    <source>
        <dbReference type="EMBL" id="KMT63870.1"/>
    </source>
</evidence>
<feature type="signal peptide" evidence="1">
    <location>
        <begin position="1"/>
        <end position="18"/>
    </location>
</feature>
<dbReference type="GO" id="GO:0006974">
    <property type="term" value="P:DNA damage response"/>
    <property type="evidence" value="ECO:0007669"/>
    <property type="project" value="TreeGrafter"/>
</dbReference>
<dbReference type="Proteomes" id="UP000037600">
    <property type="component" value="Unassembled WGS sequence"/>
</dbReference>
<organism evidence="2 3">
    <name type="scientific">Catenovulum maritimum</name>
    <dbReference type="NCBI Taxonomy" id="1513271"/>
    <lineage>
        <taxon>Bacteria</taxon>
        <taxon>Pseudomonadati</taxon>
        <taxon>Pseudomonadota</taxon>
        <taxon>Gammaproteobacteria</taxon>
        <taxon>Alteromonadales</taxon>
        <taxon>Alteromonadaceae</taxon>
        <taxon>Catenovulum</taxon>
    </lineage>
</organism>
<evidence type="ECO:0000256" key="1">
    <source>
        <dbReference type="SAM" id="SignalP"/>
    </source>
</evidence>
<dbReference type="PANTHER" id="PTHR34387">
    <property type="entry name" value="SLR1258 PROTEIN"/>
    <property type="match status" value="1"/>
</dbReference>
<dbReference type="Gene3D" id="3.30.110.170">
    <property type="entry name" value="Protein of unknown function (DUF541), domain 1"/>
    <property type="match status" value="1"/>
</dbReference>
<sequence>MFKKISLVLLCIPFGLHAAPELKGTPKELEQYFHPQQKTMHLSEQAEKTAYTDVAIIDLVIKTEDKALARSIEKNDQIQRLIYKSLVNSGVDADSIQNAKFSSSPEFGWFGDKPKSFNVVNRMSVKINNAEHLQKLAQLSDQHDEVSLASTEFEHSEKEKFEQAVKKQALDKIMAKKAFYEAALGLKLTAISFHESNIQNQPTMAATMLRQKAKPSVKNAEAFVSYSAEQSHQRANSFDEVKYKASITVEFKVE</sequence>
<keyword evidence="3" id="KW-1185">Reference proteome</keyword>
<evidence type="ECO:0000313" key="3">
    <source>
        <dbReference type="Proteomes" id="UP000037600"/>
    </source>
</evidence>
<evidence type="ECO:0008006" key="4">
    <source>
        <dbReference type="Google" id="ProtNLM"/>
    </source>
</evidence>